<name>A0ABS2KN74_9GAMM</name>
<dbReference type="RefSeq" id="WP_204633449.1">
    <property type="nucleotide sequence ID" value="NZ_BSOC01000001.1"/>
</dbReference>
<protein>
    <submittedName>
        <fullName evidence="1">Hotdog family protein</fullName>
    </submittedName>
</protein>
<proteinExistence type="predicted"/>
<organism evidence="1 2">
    <name type="scientific">Dyella mobilis</name>
    <dbReference type="NCBI Taxonomy" id="1849582"/>
    <lineage>
        <taxon>Bacteria</taxon>
        <taxon>Pseudomonadati</taxon>
        <taxon>Pseudomonadota</taxon>
        <taxon>Gammaproteobacteria</taxon>
        <taxon>Lysobacterales</taxon>
        <taxon>Rhodanobacteraceae</taxon>
        <taxon>Dyella</taxon>
    </lineage>
</organism>
<evidence type="ECO:0000313" key="2">
    <source>
        <dbReference type="Proteomes" id="UP001430193"/>
    </source>
</evidence>
<dbReference type="InterPro" id="IPR029069">
    <property type="entry name" value="HotDog_dom_sf"/>
</dbReference>
<dbReference type="PIRSF" id="PIRSF020565">
    <property type="entry name" value="3Ho_Ac_ACP_DH_prd"/>
    <property type="match status" value="1"/>
</dbReference>
<dbReference type="SUPFAM" id="SSF54637">
    <property type="entry name" value="Thioesterase/thiol ester dehydrase-isomerase"/>
    <property type="match status" value="1"/>
</dbReference>
<sequence length="155" mass="16961">MKPWPIADVLPHAGEMILLDGIEEVEAERIVCTRTLGTNGLFQNADGSLPAWVGVELMAQSIAAWSGCRARADRQPVQLGFLLGTRHYTCNADVFAPGSCLRIEAVRSFHDEHGMGVFSCRIDAPGVHAEARLNVYRPPDADAFFNQIAGEIQRD</sequence>
<dbReference type="Gene3D" id="3.10.129.10">
    <property type="entry name" value="Hotdog Thioesterase"/>
    <property type="match status" value="1"/>
</dbReference>
<dbReference type="CDD" id="cd01289">
    <property type="entry name" value="FabA_like"/>
    <property type="match status" value="1"/>
</dbReference>
<evidence type="ECO:0000313" key="1">
    <source>
        <dbReference type="EMBL" id="MBM7131903.1"/>
    </source>
</evidence>
<accession>A0ABS2KN74</accession>
<dbReference type="Pfam" id="PF22817">
    <property type="entry name" value="ApeP-like"/>
    <property type="match status" value="1"/>
</dbReference>
<comment type="caution">
    <text evidence="1">The sequence shown here is derived from an EMBL/GenBank/DDBJ whole genome shotgun (WGS) entry which is preliminary data.</text>
</comment>
<keyword evidence="2" id="KW-1185">Reference proteome</keyword>
<dbReference type="EMBL" id="JADIKF010000040">
    <property type="protein sequence ID" value="MBM7131903.1"/>
    <property type="molecule type" value="Genomic_DNA"/>
</dbReference>
<dbReference type="Proteomes" id="UP001430193">
    <property type="component" value="Unassembled WGS sequence"/>
</dbReference>
<dbReference type="InterPro" id="IPR016776">
    <property type="entry name" value="ApeP-like_dehydratase"/>
</dbReference>
<gene>
    <name evidence="1" type="ORF">ISS99_20445</name>
</gene>
<reference evidence="1" key="1">
    <citation type="submission" date="2020-10" db="EMBL/GenBank/DDBJ databases">
        <title>Phylogeny of dyella-like bacteria.</title>
        <authorList>
            <person name="Fu J."/>
        </authorList>
    </citation>
    <scope>NUCLEOTIDE SEQUENCE</scope>
    <source>
        <strain evidence="1">DHON07</strain>
    </source>
</reference>